<protein>
    <submittedName>
        <fullName evidence="1">Uncharacterized protein</fullName>
    </submittedName>
</protein>
<proteinExistence type="predicted"/>
<sequence>MAHPCPANPARHTVAGGATVVQTAAGAGESGLRYAQVLPISLGQSRAGHDKFRARSHR</sequence>
<accession>A0A5B0KS63</accession>
<evidence type="ECO:0000313" key="1">
    <source>
        <dbReference type="EMBL" id="KAA1055537.1"/>
    </source>
</evidence>
<evidence type="ECO:0000313" key="2">
    <source>
        <dbReference type="Proteomes" id="UP000325333"/>
    </source>
</evidence>
<comment type="caution">
    <text evidence="1">The sequence shown here is derived from an EMBL/GenBank/DDBJ whole genome shotgun (WGS) entry which is preliminary data.</text>
</comment>
<reference evidence="1 2" key="1">
    <citation type="submission" date="2019-07" db="EMBL/GenBank/DDBJ databases">
        <title>Genome sequencing of the stress-tolerant strain Azospirillum brasilense Az19.</title>
        <authorList>
            <person name="Maroniche G.A."/>
            <person name="Garcia J.E."/>
            <person name="Pagnussat L."/>
            <person name="Amenta M."/>
            <person name="Creus C.M."/>
        </authorList>
    </citation>
    <scope>NUCLEOTIDE SEQUENCE [LARGE SCALE GENOMIC DNA]</scope>
    <source>
        <strain evidence="1 2">Az19</strain>
    </source>
</reference>
<dbReference type="AlphaFoldDB" id="A0A5B0KS63"/>
<name>A0A5B0KS63_9PROT</name>
<organism evidence="1 2">
    <name type="scientific">Azospirillum argentinense</name>
    <dbReference type="NCBI Taxonomy" id="2970906"/>
    <lineage>
        <taxon>Bacteria</taxon>
        <taxon>Pseudomonadati</taxon>
        <taxon>Pseudomonadota</taxon>
        <taxon>Alphaproteobacteria</taxon>
        <taxon>Rhodospirillales</taxon>
        <taxon>Azospirillaceae</taxon>
        <taxon>Azospirillum</taxon>
    </lineage>
</organism>
<gene>
    <name evidence="1" type="ORF">FH063_005308</name>
</gene>
<dbReference type="Proteomes" id="UP000325333">
    <property type="component" value="Unassembled WGS sequence"/>
</dbReference>
<dbReference type="EMBL" id="VEWN01000006">
    <property type="protein sequence ID" value="KAA1055537.1"/>
    <property type="molecule type" value="Genomic_DNA"/>
</dbReference>